<evidence type="ECO:0000256" key="31">
    <source>
        <dbReference type="ARBA" id="ARBA00040834"/>
    </source>
</evidence>
<feature type="compositionally biased region" description="Basic and acidic residues" evidence="36">
    <location>
        <begin position="272"/>
        <end position="284"/>
    </location>
</feature>
<evidence type="ECO:0000256" key="26">
    <source>
        <dbReference type="ARBA" id="ARBA00033404"/>
    </source>
</evidence>
<keyword evidence="13" id="KW-0812">Transmembrane</keyword>
<keyword evidence="9" id="KW-0644">Prostaglandin metabolism</keyword>
<dbReference type="InterPro" id="IPR050705">
    <property type="entry name" value="Cytochrome_P450_3A"/>
</dbReference>
<evidence type="ECO:0000256" key="4">
    <source>
        <dbReference type="ARBA" id="ARBA00004406"/>
    </source>
</evidence>
<evidence type="ECO:0000256" key="12">
    <source>
        <dbReference type="ARBA" id="ARBA00022617"/>
    </source>
</evidence>
<comment type="catalytic activity">
    <reaction evidence="28">
        <text>prostaglandin H2 = (12S)-hydroxy-(5Z,8E,10E)-heptadecatrienoate + malonaldehyde</text>
        <dbReference type="Rhea" id="RHEA:48644"/>
        <dbReference type="ChEBI" id="CHEBI:57405"/>
        <dbReference type="ChEBI" id="CHEBI:90694"/>
        <dbReference type="ChEBI" id="CHEBI:566274"/>
    </reaction>
</comment>
<evidence type="ECO:0000256" key="9">
    <source>
        <dbReference type="ARBA" id="ARBA00022501"/>
    </source>
</evidence>
<keyword evidence="18" id="KW-1133">Transmembrane helix</keyword>
<comment type="catalytic activity">
    <reaction evidence="2">
        <text>a hydroperoxyeicosatetraenoate = an oxoeicosatetraenoate + H2O</text>
        <dbReference type="Rhea" id="RHEA:55556"/>
        <dbReference type="ChEBI" id="CHEBI:15377"/>
        <dbReference type="ChEBI" id="CHEBI:59720"/>
        <dbReference type="ChEBI" id="CHEBI:131859"/>
        <dbReference type="EC" id="4.2.1.152"/>
    </reaction>
    <physiologicalReaction direction="left-to-right" evidence="2">
        <dbReference type="Rhea" id="RHEA:55557"/>
    </physiologicalReaction>
</comment>
<evidence type="ECO:0000256" key="18">
    <source>
        <dbReference type="ARBA" id="ARBA00022989"/>
    </source>
</evidence>
<evidence type="ECO:0000256" key="17">
    <source>
        <dbReference type="ARBA" id="ARBA00022848"/>
    </source>
</evidence>
<evidence type="ECO:0000256" key="24">
    <source>
        <dbReference type="ARBA" id="ARBA00023235"/>
    </source>
</evidence>
<evidence type="ECO:0000256" key="35">
    <source>
        <dbReference type="RuleBase" id="RU000461"/>
    </source>
</evidence>
<comment type="caution">
    <text evidence="37">The sequence shown here is derived from an EMBL/GenBank/DDBJ whole genome shotgun (WGS) entry which is preliminary data.</text>
</comment>
<evidence type="ECO:0000256" key="19">
    <source>
        <dbReference type="ARBA" id="ARBA00023002"/>
    </source>
</evidence>
<evidence type="ECO:0000256" key="10">
    <source>
        <dbReference type="ARBA" id="ARBA00022516"/>
    </source>
</evidence>
<dbReference type="Pfam" id="PF00067">
    <property type="entry name" value="p450"/>
    <property type="match status" value="1"/>
</dbReference>
<keyword evidence="14 34" id="KW-0479">Metal-binding</keyword>
<keyword evidence="24" id="KW-0413">Isomerase</keyword>
<dbReference type="PRINTS" id="PR00385">
    <property type="entry name" value="P450"/>
</dbReference>
<dbReference type="OrthoDB" id="1470350at2759"/>
<keyword evidence="20 34" id="KW-0408">Iron</keyword>
<dbReference type="FunFam" id="1.10.630.10:FF:000042">
    <property type="entry name" value="Cytochrome P450"/>
    <property type="match status" value="1"/>
</dbReference>
<dbReference type="GO" id="GO:0005789">
    <property type="term" value="C:endoplasmic reticulum membrane"/>
    <property type="evidence" value="ECO:0007669"/>
    <property type="project" value="UniProtKB-SubCell"/>
</dbReference>
<evidence type="ECO:0000256" key="13">
    <source>
        <dbReference type="ARBA" id="ARBA00022692"/>
    </source>
</evidence>
<dbReference type="InterPro" id="IPR036396">
    <property type="entry name" value="Cyt_P450_sf"/>
</dbReference>
<evidence type="ECO:0000256" key="15">
    <source>
        <dbReference type="ARBA" id="ARBA00022824"/>
    </source>
</evidence>
<evidence type="ECO:0000256" key="8">
    <source>
        <dbReference type="ARBA" id="ARBA00013084"/>
    </source>
</evidence>
<evidence type="ECO:0000256" key="23">
    <source>
        <dbReference type="ARBA" id="ARBA00023160"/>
    </source>
</evidence>
<evidence type="ECO:0000256" key="30">
    <source>
        <dbReference type="ARBA" id="ARBA00038872"/>
    </source>
</evidence>
<keyword evidence="16" id="KW-0276">Fatty acid metabolism</keyword>
<evidence type="ECO:0000256" key="6">
    <source>
        <dbReference type="ARBA" id="ARBA00010617"/>
    </source>
</evidence>
<sequence>MDHLTDLFKFDTTTWILGGTLGVAFFMYDYWKKTAFQRNGVPGPIPLPLLGNALTFRRGFTSTITDLCEKYGKAFGVTFLSSKWLVVRDLELIQQIMITQFSSFPNHGPDNPFFQDNMMKSSVVVLSDMKWKDARNSMTPAFSGSKLKQMTPIMTDCCDNLLAKIEELQNQSDFIQCKELFGAFTIDVVAATFFGLQLNSQQNPKDPFVQYAREALAVNVFSFRYIAGSAFPLVGRFFDVIDYGLFPRHIKKFFTDLTNQVIDSREKRKVRRREEDGNHGDDNHHHKKIQFTNADITANTFTFFMAGYETTTSTLGFISYLLATNPDQQDKLIEEVDQHFPNGEPLTYETVNKMEYLEGVIKETLRLYPASSLTDRYCEESTVIGGVTVPAQTVFIIPIYTIHHDPEIWEDPESFKPERFNKENNHKIHPMAWLPFGGGPRICLGMRLAMMEMKFGVVRILQKYRFETCPETEIPPVLNISTGLISHQMVSNFELFRENE</sequence>
<dbReference type="GO" id="GO:0106256">
    <property type="term" value="F:hydroperoxy icosatetraenoate dehydratase activity"/>
    <property type="evidence" value="ECO:0007669"/>
    <property type="project" value="UniProtKB-EC"/>
</dbReference>
<name>A0A2G8JW25_STIJA</name>
<dbReference type="GO" id="GO:0020037">
    <property type="term" value="F:heme binding"/>
    <property type="evidence" value="ECO:0007669"/>
    <property type="project" value="InterPro"/>
</dbReference>
<dbReference type="EC" id="5.3.99.5" evidence="30"/>
<dbReference type="PRINTS" id="PR00463">
    <property type="entry name" value="EP450I"/>
</dbReference>
<evidence type="ECO:0000256" key="25">
    <source>
        <dbReference type="ARBA" id="ARBA00023239"/>
    </source>
</evidence>
<dbReference type="GO" id="GO:0004796">
    <property type="term" value="F:thromboxane-A synthase activity"/>
    <property type="evidence" value="ECO:0007669"/>
    <property type="project" value="UniProtKB-EC"/>
</dbReference>
<keyword evidence="35" id="KW-0503">Monooxygenase</keyword>
<evidence type="ECO:0000256" key="14">
    <source>
        <dbReference type="ARBA" id="ARBA00022723"/>
    </source>
</evidence>
<dbReference type="EC" id="4.2.1.152" evidence="8"/>
<comment type="subunit">
    <text evidence="7">Monomer.</text>
</comment>
<evidence type="ECO:0000256" key="27">
    <source>
        <dbReference type="ARBA" id="ARBA00036380"/>
    </source>
</evidence>
<comment type="similarity">
    <text evidence="6 35">Belongs to the cytochrome P450 family.</text>
</comment>
<dbReference type="AlphaFoldDB" id="A0A2G8JW25"/>
<evidence type="ECO:0000256" key="32">
    <source>
        <dbReference type="ARBA" id="ARBA00042726"/>
    </source>
</evidence>
<evidence type="ECO:0000256" key="1">
    <source>
        <dbReference type="ARBA" id="ARBA00001143"/>
    </source>
</evidence>
<keyword evidence="22" id="KW-0472">Membrane</keyword>
<evidence type="ECO:0000256" key="36">
    <source>
        <dbReference type="SAM" id="MobiDB-lite"/>
    </source>
</evidence>
<keyword evidence="25" id="KW-0456">Lyase</keyword>
<comment type="catalytic activity">
    <reaction evidence="1">
        <text>(15S)-hydroperoxy-(5Z,8Z,11Z,13E)-eicosatetraenoate = 15-oxo-(5Z,8Z,11Z,13E)-eicosatetraenoate + H2O</text>
        <dbReference type="Rhea" id="RHEA:48636"/>
        <dbReference type="ChEBI" id="CHEBI:15377"/>
        <dbReference type="ChEBI" id="CHEBI:57410"/>
        <dbReference type="ChEBI" id="CHEBI:57446"/>
    </reaction>
    <physiologicalReaction direction="left-to-right" evidence="1">
        <dbReference type="Rhea" id="RHEA:48637"/>
    </physiologicalReaction>
</comment>
<evidence type="ECO:0000256" key="22">
    <source>
        <dbReference type="ARBA" id="ARBA00023136"/>
    </source>
</evidence>
<keyword evidence="19 35" id="KW-0560">Oxidoreductase</keyword>
<dbReference type="GO" id="GO:0008395">
    <property type="term" value="F:steroid hydroxylase activity"/>
    <property type="evidence" value="ECO:0007669"/>
    <property type="project" value="TreeGrafter"/>
</dbReference>
<accession>A0A2G8JW25</accession>
<evidence type="ECO:0000256" key="28">
    <source>
        <dbReference type="ARBA" id="ARBA00036424"/>
    </source>
</evidence>
<evidence type="ECO:0000256" key="3">
    <source>
        <dbReference type="ARBA" id="ARBA00004174"/>
    </source>
</evidence>
<keyword evidence="15" id="KW-0256">Endoplasmic reticulum</keyword>
<dbReference type="SUPFAM" id="SSF48264">
    <property type="entry name" value="Cytochrome P450"/>
    <property type="match status" value="1"/>
</dbReference>
<keyword evidence="17" id="KW-0492">Microsome</keyword>
<dbReference type="EMBL" id="MRZV01001179">
    <property type="protein sequence ID" value="PIK39971.1"/>
    <property type="molecule type" value="Genomic_DNA"/>
</dbReference>
<keyword evidence="10" id="KW-0444">Lipid biosynthesis</keyword>
<dbReference type="PANTHER" id="PTHR24302">
    <property type="entry name" value="CYTOCHROME P450 FAMILY 3"/>
    <property type="match status" value="1"/>
</dbReference>
<dbReference type="CDD" id="cd11055">
    <property type="entry name" value="CYP3A-like"/>
    <property type="match status" value="1"/>
</dbReference>
<evidence type="ECO:0000256" key="7">
    <source>
        <dbReference type="ARBA" id="ARBA00011245"/>
    </source>
</evidence>
<feature type="region of interest" description="Disordered" evidence="36">
    <location>
        <begin position="265"/>
        <end position="286"/>
    </location>
</feature>
<organism evidence="37 38">
    <name type="scientific">Stichopus japonicus</name>
    <name type="common">Sea cucumber</name>
    <dbReference type="NCBI Taxonomy" id="307972"/>
    <lineage>
        <taxon>Eukaryota</taxon>
        <taxon>Metazoa</taxon>
        <taxon>Echinodermata</taxon>
        <taxon>Eleutherozoa</taxon>
        <taxon>Echinozoa</taxon>
        <taxon>Holothuroidea</taxon>
        <taxon>Aspidochirotacea</taxon>
        <taxon>Aspidochirotida</taxon>
        <taxon>Stichopodidae</taxon>
        <taxon>Apostichopus</taxon>
    </lineage>
</organism>
<evidence type="ECO:0000256" key="34">
    <source>
        <dbReference type="PIRSR" id="PIRSR602401-1"/>
    </source>
</evidence>
<dbReference type="InterPro" id="IPR002401">
    <property type="entry name" value="Cyt_P450_E_grp-I"/>
</dbReference>
<keyword evidence="23" id="KW-0275">Fatty acid biosynthesis</keyword>
<comment type="catalytic activity">
    <reaction evidence="29">
        <text>prostaglandin H2 = thromboxane A2</text>
        <dbReference type="Rhea" id="RHEA:17137"/>
        <dbReference type="ChEBI" id="CHEBI:57405"/>
        <dbReference type="ChEBI" id="CHEBI:57445"/>
        <dbReference type="EC" id="5.3.99.5"/>
    </reaction>
    <physiologicalReaction direction="left-to-right" evidence="29">
        <dbReference type="Rhea" id="RHEA:17138"/>
    </physiologicalReaction>
</comment>
<evidence type="ECO:0000256" key="21">
    <source>
        <dbReference type="ARBA" id="ARBA00023098"/>
    </source>
</evidence>
<comment type="catalytic activity">
    <reaction evidence="27">
        <text>(15S)-hydroperoxy-(5Z,8Z,11Z,13E)-eicosatetraenoate + AH2 = (15S)-hydroxy-(5Z,8Z,11Z,13E)-eicosatetraenoate + A + H2O</text>
        <dbReference type="Rhea" id="RHEA:48856"/>
        <dbReference type="ChEBI" id="CHEBI:13193"/>
        <dbReference type="ChEBI" id="CHEBI:15377"/>
        <dbReference type="ChEBI" id="CHEBI:17499"/>
        <dbReference type="ChEBI" id="CHEBI:57409"/>
        <dbReference type="ChEBI" id="CHEBI:57446"/>
    </reaction>
    <physiologicalReaction direction="left-to-right" evidence="27">
        <dbReference type="Rhea" id="RHEA:48857"/>
    </physiologicalReaction>
</comment>
<evidence type="ECO:0000256" key="5">
    <source>
        <dbReference type="ARBA" id="ARBA00004477"/>
    </source>
</evidence>
<gene>
    <name evidence="37" type="ORF">BSL78_23176</name>
</gene>
<keyword evidence="38" id="KW-1185">Reference proteome</keyword>
<dbReference type="InterPro" id="IPR001128">
    <property type="entry name" value="Cyt_P450"/>
</dbReference>
<feature type="binding site" description="axial binding residue" evidence="34">
    <location>
        <position position="443"/>
    </location>
    <ligand>
        <name>heme</name>
        <dbReference type="ChEBI" id="CHEBI:30413"/>
    </ligand>
    <ligandPart>
        <name>Fe</name>
        <dbReference type="ChEBI" id="CHEBI:18248"/>
    </ligandPart>
</feature>
<dbReference type="InterPro" id="IPR017972">
    <property type="entry name" value="Cyt_P450_CS"/>
</dbReference>
<dbReference type="Gene3D" id="1.10.630.10">
    <property type="entry name" value="Cytochrome P450"/>
    <property type="match status" value="1"/>
</dbReference>
<keyword evidence="21" id="KW-0443">Lipid metabolism</keyword>
<evidence type="ECO:0000256" key="2">
    <source>
        <dbReference type="ARBA" id="ARBA00001719"/>
    </source>
</evidence>
<evidence type="ECO:0000256" key="20">
    <source>
        <dbReference type="ARBA" id="ARBA00023004"/>
    </source>
</evidence>
<comment type="function">
    <text evidence="33">Catalyzes the conversion of prostaglandin H2 (PGH2) to thromboxane A2 (TXA2), a potent inducer of blood vessel constriction and platelet aggregation. Also cleaves PGH2 to 12-hydroxy-heptadecatrienoicacid (12-HHT) and malondialdehyde, which is known to act as a mediator of DNA damage. 12-HHT and malondialdehyde are formed stoichiometrically in the same amounts as TXA2. Additionally, displays dehydratase activity, toward (15S)-hydroperoxy-(5Z,8Z,11Z,13E)-eicosatetraenoate (15(S)-HPETE) producing 15-KETE and 15-HETE.</text>
</comment>
<keyword evidence="11" id="KW-0643">Prostaglandin biosynthesis</keyword>
<evidence type="ECO:0000313" key="37">
    <source>
        <dbReference type="EMBL" id="PIK39971.1"/>
    </source>
</evidence>
<evidence type="ECO:0000256" key="11">
    <source>
        <dbReference type="ARBA" id="ARBA00022585"/>
    </source>
</evidence>
<dbReference type="Proteomes" id="UP000230750">
    <property type="component" value="Unassembled WGS sequence"/>
</dbReference>
<reference evidence="37 38" key="1">
    <citation type="journal article" date="2017" name="PLoS Biol.">
        <title>The sea cucumber genome provides insights into morphological evolution and visceral regeneration.</title>
        <authorList>
            <person name="Zhang X."/>
            <person name="Sun L."/>
            <person name="Yuan J."/>
            <person name="Sun Y."/>
            <person name="Gao Y."/>
            <person name="Zhang L."/>
            <person name="Li S."/>
            <person name="Dai H."/>
            <person name="Hamel J.F."/>
            <person name="Liu C."/>
            <person name="Yu Y."/>
            <person name="Liu S."/>
            <person name="Lin W."/>
            <person name="Guo K."/>
            <person name="Jin S."/>
            <person name="Xu P."/>
            <person name="Storey K.B."/>
            <person name="Huan P."/>
            <person name="Zhang T."/>
            <person name="Zhou Y."/>
            <person name="Zhang J."/>
            <person name="Lin C."/>
            <person name="Li X."/>
            <person name="Xing L."/>
            <person name="Huo D."/>
            <person name="Sun M."/>
            <person name="Wang L."/>
            <person name="Mercier A."/>
            <person name="Li F."/>
            <person name="Yang H."/>
            <person name="Xiang J."/>
        </authorList>
    </citation>
    <scope>NUCLEOTIDE SEQUENCE [LARGE SCALE GENOMIC DNA]</scope>
    <source>
        <strain evidence="37">Shaxun</strain>
        <tissue evidence="37">Muscle</tissue>
    </source>
</reference>
<dbReference type="PROSITE" id="PS00086">
    <property type="entry name" value="CYTOCHROME_P450"/>
    <property type="match status" value="1"/>
</dbReference>
<proteinExistence type="inferred from homology"/>
<dbReference type="GO" id="GO:0005506">
    <property type="term" value="F:iron ion binding"/>
    <property type="evidence" value="ECO:0007669"/>
    <property type="project" value="InterPro"/>
</dbReference>
<comment type="subcellular location">
    <subcellularLocation>
        <location evidence="5">Endoplasmic reticulum membrane</location>
        <topology evidence="5">Multi-pass membrane protein</topology>
    </subcellularLocation>
    <subcellularLocation>
        <location evidence="4">Endoplasmic reticulum membrane</location>
        <topology evidence="4">Peripheral membrane protein</topology>
    </subcellularLocation>
    <subcellularLocation>
        <location evidence="3">Microsome membrane</location>
        <topology evidence="3">Peripheral membrane protein</topology>
    </subcellularLocation>
</comment>
<comment type="cofactor">
    <cofactor evidence="34">
        <name>heme</name>
        <dbReference type="ChEBI" id="CHEBI:30413"/>
    </cofactor>
</comment>
<evidence type="ECO:0000256" key="33">
    <source>
        <dbReference type="ARBA" id="ARBA00054825"/>
    </source>
</evidence>
<dbReference type="GO" id="GO:0016705">
    <property type="term" value="F:oxidoreductase activity, acting on paired donors, with incorporation or reduction of molecular oxygen"/>
    <property type="evidence" value="ECO:0007669"/>
    <property type="project" value="InterPro"/>
</dbReference>
<dbReference type="PANTHER" id="PTHR24302:SF47">
    <property type="entry name" value="CYTOCHROME P450"/>
    <property type="match status" value="1"/>
</dbReference>
<dbReference type="GO" id="GO:0001516">
    <property type="term" value="P:prostaglandin biosynthetic process"/>
    <property type="evidence" value="ECO:0007669"/>
    <property type="project" value="UniProtKB-KW"/>
</dbReference>
<evidence type="ECO:0000256" key="29">
    <source>
        <dbReference type="ARBA" id="ARBA00036475"/>
    </source>
</evidence>
<evidence type="ECO:0000256" key="16">
    <source>
        <dbReference type="ARBA" id="ARBA00022832"/>
    </source>
</evidence>
<keyword evidence="12 34" id="KW-0349">Heme</keyword>
<protein>
    <recommendedName>
        <fullName evidence="31">Thromboxane-A synthase</fullName>
        <ecNumber evidence="8">4.2.1.152</ecNumber>
        <ecNumber evidence="30">5.3.99.5</ecNumber>
    </recommendedName>
    <alternativeName>
        <fullName evidence="32">Cytochrome P450 5A1</fullName>
    </alternativeName>
    <alternativeName>
        <fullName evidence="26">Hydroperoxy icosatetraenoate dehydratase</fullName>
    </alternativeName>
</protein>
<evidence type="ECO:0000313" key="38">
    <source>
        <dbReference type="Proteomes" id="UP000230750"/>
    </source>
</evidence>
<dbReference type="STRING" id="307972.A0A2G8JW25"/>